<dbReference type="InterPro" id="IPR023614">
    <property type="entry name" value="Porin_dom_sf"/>
</dbReference>
<evidence type="ECO:0000256" key="1">
    <source>
        <dbReference type="SAM" id="SignalP"/>
    </source>
</evidence>
<name>A0A2R8BQR8_9RHOB</name>
<evidence type="ECO:0008006" key="4">
    <source>
        <dbReference type="Google" id="ProtNLM"/>
    </source>
</evidence>
<dbReference type="InterPro" id="IPR045748">
    <property type="entry name" value="DcaP"/>
</dbReference>
<protein>
    <recommendedName>
        <fullName evidence="4">Porin domain-containing protein</fullName>
    </recommendedName>
</protein>
<dbReference type="AlphaFoldDB" id="A0A2R8BQR8"/>
<feature type="chain" id="PRO_5015302583" description="Porin domain-containing protein" evidence="1">
    <location>
        <begin position="42"/>
        <end position="376"/>
    </location>
</feature>
<feature type="signal peptide" evidence="1">
    <location>
        <begin position="1"/>
        <end position="41"/>
    </location>
</feature>
<dbReference type="SUPFAM" id="SSF56935">
    <property type="entry name" value="Porins"/>
    <property type="match status" value="1"/>
</dbReference>
<dbReference type="Gene3D" id="2.40.160.10">
    <property type="entry name" value="Porin"/>
    <property type="match status" value="1"/>
</dbReference>
<evidence type="ECO:0000313" key="3">
    <source>
        <dbReference type="Proteomes" id="UP000244912"/>
    </source>
</evidence>
<organism evidence="2 3">
    <name type="scientific">Palleronia abyssalis</name>
    <dbReference type="NCBI Taxonomy" id="1501240"/>
    <lineage>
        <taxon>Bacteria</taxon>
        <taxon>Pseudomonadati</taxon>
        <taxon>Pseudomonadota</taxon>
        <taxon>Alphaproteobacteria</taxon>
        <taxon>Rhodobacterales</taxon>
        <taxon>Roseobacteraceae</taxon>
        <taxon>Palleronia</taxon>
    </lineage>
</organism>
<dbReference type="EMBL" id="ONZF01000001">
    <property type="protein sequence ID" value="SPJ22448.1"/>
    <property type="molecule type" value="Genomic_DNA"/>
</dbReference>
<reference evidence="3" key="1">
    <citation type="submission" date="2018-03" db="EMBL/GenBank/DDBJ databases">
        <authorList>
            <person name="Rodrigo-Torres L."/>
            <person name="Arahal R. D."/>
            <person name="Lucena T."/>
        </authorList>
    </citation>
    <scope>NUCLEOTIDE SEQUENCE [LARGE SCALE GENOMIC DNA]</scope>
    <source>
        <strain evidence="3">CECT 8504</strain>
    </source>
</reference>
<dbReference type="Proteomes" id="UP000244912">
    <property type="component" value="Unassembled WGS sequence"/>
</dbReference>
<proteinExistence type="predicted"/>
<dbReference type="Pfam" id="PF19577">
    <property type="entry name" value="DcaP"/>
    <property type="match status" value="1"/>
</dbReference>
<sequence length="376" mass="41003">MGLSIWTVLRFPKVSSMSRIHSVLRTTALLGASAAALPALAQEEPLSFSNGSGTTIELYGYFKLDAVLDFGAELGNTTFPLVGITDDDGDTYFNATAQQTRIGVRSTTETSLGDFGTQIEVDFYGGAGAFGTENPFEPRVRHANFTYLGFLVGKDWTTFMPISSYPITLDFQGVAGIPFARQEQIRYTHEFGNYQLQLALEEHNDEVSNDPVAIAAIAYDTDPLLLRLSGLYGSVETGDDDDEDIYGFNLSTTVQLWEGATLDAAYTYGEGIASYLVFLGADVDSDGDAIEQQSAYVGLAQSIGDKLTVRAIYGWRDNERGGDADTENLSSLHLNADYEVVEDTVIGLEYFHGTRDTFGNGDFDVDRLQASVTYTF</sequence>
<keyword evidence="3" id="KW-1185">Reference proteome</keyword>
<gene>
    <name evidence="2" type="ORF">PAA8504_00241</name>
</gene>
<accession>A0A2R8BQR8</accession>
<evidence type="ECO:0000313" key="2">
    <source>
        <dbReference type="EMBL" id="SPJ22448.1"/>
    </source>
</evidence>
<keyword evidence="1" id="KW-0732">Signal</keyword>